<organism evidence="2 3">
    <name type="scientific">Thermococcus guaymasensis DSM 11113</name>
    <dbReference type="NCBI Taxonomy" id="1432656"/>
    <lineage>
        <taxon>Archaea</taxon>
        <taxon>Methanobacteriati</taxon>
        <taxon>Methanobacteriota</taxon>
        <taxon>Thermococci</taxon>
        <taxon>Thermococcales</taxon>
        <taxon>Thermococcaceae</taxon>
        <taxon>Thermococcus</taxon>
    </lineage>
</organism>
<dbReference type="SUPFAM" id="SSF53335">
    <property type="entry name" value="S-adenosyl-L-methionine-dependent methyltransferases"/>
    <property type="match status" value="1"/>
</dbReference>
<dbReference type="InterPro" id="IPR025714">
    <property type="entry name" value="Methyltranfer_dom"/>
</dbReference>
<keyword evidence="2" id="KW-0808">Transferase</keyword>
<evidence type="ECO:0000259" key="1">
    <source>
        <dbReference type="Pfam" id="PF13847"/>
    </source>
</evidence>
<dbReference type="Pfam" id="PF13847">
    <property type="entry name" value="Methyltransf_31"/>
    <property type="match status" value="1"/>
</dbReference>
<name>A0A0X1KLW2_9EURY</name>
<evidence type="ECO:0000313" key="2">
    <source>
        <dbReference type="EMBL" id="AJC72238.1"/>
    </source>
</evidence>
<dbReference type="EMBL" id="CP007140">
    <property type="protein sequence ID" value="AJC72238.1"/>
    <property type="molecule type" value="Genomic_DNA"/>
</dbReference>
<dbReference type="GO" id="GO:0071164">
    <property type="term" value="F:RNA cap trimethylguanosine synthase activity"/>
    <property type="evidence" value="ECO:0007669"/>
    <property type="project" value="TreeGrafter"/>
</dbReference>
<proteinExistence type="predicted"/>
<dbReference type="Gene3D" id="3.40.50.150">
    <property type="entry name" value="Vaccinia Virus protein VP39"/>
    <property type="match status" value="1"/>
</dbReference>
<dbReference type="RefSeq" id="WP_062372971.1">
    <property type="nucleotide sequence ID" value="NZ_CP007140.1"/>
</dbReference>
<dbReference type="GeneID" id="27135763"/>
<dbReference type="CDD" id="cd02440">
    <property type="entry name" value="AdoMet_MTases"/>
    <property type="match status" value="1"/>
</dbReference>
<gene>
    <name evidence="2" type="ORF">X802_08885</name>
</gene>
<keyword evidence="2" id="KW-0489">Methyltransferase</keyword>
<evidence type="ECO:0000313" key="3">
    <source>
        <dbReference type="Proteomes" id="UP000062043"/>
    </source>
</evidence>
<feature type="domain" description="Methyltransferase" evidence="1">
    <location>
        <begin position="88"/>
        <end position="159"/>
    </location>
</feature>
<sequence>MSWVEQVTEEQVNLAVELIKRGLDEKKLRSKLGPYWREIAEIARARLRAKDKFSRQDLWMDLEGLRYATHEVVAKYRAERLKELGVKSVADVSCGIGIQLIFYAMNVEKAYGIDIDPVKIEFARRNAEKYGVSNIEFINADSLSEETVKRVDADVIFSDPARPPEAPERTLDGLVPSPLKVYEAYRSKTDGFIFDLPPQMRRNRVPWKGEFEYIDLFGAINRLTFYFEPLARAERSAVTLPKGARLESDPNLENIVEWTEKPGQYLYEIPQSIDYADLINELFHAVSGEMKMLLREKRRVLATGDEEIRSDYFKRVYTVVAVLPFHPVRINDFLRREGFGRATLRISLPEGEYWRFRRKVEAGLKGDRRAFVFQLGEKAIIAEEV</sequence>
<dbReference type="InterPro" id="IPR029063">
    <property type="entry name" value="SAM-dependent_MTases_sf"/>
</dbReference>
<dbReference type="AlphaFoldDB" id="A0A0X1KLW2"/>
<dbReference type="PANTHER" id="PTHR14741">
    <property type="entry name" value="S-ADENOSYLMETHIONINE-DEPENDENT METHYLTRANSFERASE RELATED"/>
    <property type="match status" value="1"/>
</dbReference>
<dbReference type="PANTHER" id="PTHR14741:SF32">
    <property type="entry name" value="TRIMETHYLGUANOSINE SYNTHASE"/>
    <property type="match status" value="1"/>
</dbReference>
<dbReference type="OrthoDB" id="56872at2157"/>
<accession>A0A0X1KLW2</accession>
<reference evidence="2 3" key="1">
    <citation type="submission" date="2014-01" db="EMBL/GenBank/DDBJ databases">
        <title>Genome sequencing of Thermococcus guaymasensis.</title>
        <authorList>
            <person name="Zhang X."/>
            <person name="Alvare G."/>
            <person name="Fristensky B."/>
            <person name="Chen L."/>
            <person name="Suen T."/>
            <person name="Chen Q."/>
            <person name="Ma K."/>
        </authorList>
    </citation>
    <scope>NUCLEOTIDE SEQUENCE [LARGE SCALE GENOMIC DNA]</scope>
    <source>
        <strain evidence="2 3">DSM 11113</strain>
    </source>
</reference>
<keyword evidence="3" id="KW-1185">Reference proteome</keyword>
<dbReference type="PATRIC" id="fig|1432656.3.peg.1730"/>
<dbReference type="KEGG" id="tgy:X802_08885"/>
<dbReference type="Proteomes" id="UP000062043">
    <property type="component" value="Chromosome"/>
</dbReference>
<protein>
    <submittedName>
        <fullName evidence="2">Methyltransferase</fullName>
    </submittedName>
</protein>
<dbReference type="STRING" id="1432656.X802_08885"/>